<comment type="caution">
    <text evidence="7">The sequence shown here is derived from an EMBL/GenBank/DDBJ whole genome shotgun (WGS) entry which is preliminary data.</text>
</comment>
<gene>
    <name evidence="7" type="ORF">IAC59_09050</name>
</gene>
<dbReference type="GO" id="GO:0005886">
    <property type="term" value="C:plasma membrane"/>
    <property type="evidence" value="ECO:0007669"/>
    <property type="project" value="UniProtKB-SubCell"/>
</dbReference>
<name>A0A9D1LSS5_9FIRM</name>
<keyword evidence="5 6" id="KW-0472">Membrane</keyword>
<reference evidence="7" key="1">
    <citation type="submission" date="2020-10" db="EMBL/GenBank/DDBJ databases">
        <authorList>
            <person name="Gilroy R."/>
        </authorList>
    </citation>
    <scope>NUCLEOTIDE SEQUENCE</scope>
    <source>
        <strain evidence="7">ChiSxjej2B14-8506</strain>
    </source>
</reference>
<keyword evidence="2" id="KW-1003">Cell membrane</keyword>
<dbReference type="PANTHER" id="PTHR30250">
    <property type="entry name" value="PST FAMILY PREDICTED COLANIC ACID TRANSPORTER"/>
    <property type="match status" value="1"/>
</dbReference>
<feature type="transmembrane region" description="Helical" evidence="6">
    <location>
        <begin position="371"/>
        <end position="392"/>
    </location>
</feature>
<proteinExistence type="predicted"/>
<feature type="transmembrane region" description="Helical" evidence="6">
    <location>
        <begin position="339"/>
        <end position="359"/>
    </location>
</feature>
<feature type="transmembrane region" description="Helical" evidence="6">
    <location>
        <begin position="162"/>
        <end position="180"/>
    </location>
</feature>
<dbReference type="InterPro" id="IPR024923">
    <property type="entry name" value="PG_synth_SpoVB"/>
</dbReference>
<evidence type="ECO:0000256" key="2">
    <source>
        <dbReference type="ARBA" id="ARBA00022475"/>
    </source>
</evidence>
<evidence type="ECO:0000256" key="1">
    <source>
        <dbReference type="ARBA" id="ARBA00004651"/>
    </source>
</evidence>
<feature type="transmembrane region" description="Helical" evidence="6">
    <location>
        <begin position="52"/>
        <end position="75"/>
    </location>
</feature>
<comment type="subcellular location">
    <subcellularLocation>
        <location evidence="1">Cell membrane</location>
        <topology evidence="1">Multi-pass membrane protein</topology>
    </subcellularLocation>
</comment>
<feature type="transmembrane region" description="Helical" evidence="6">
    <location>
        <begin position="186"/>
        <end position="208"/>
    </location>
</feature>
<evidence type="ECO:0000256" key="3">
    <source>
        <dbReference type="ARBA" id="ARBA00022692"/>
    </source>
</evidence>
<feature type="transmembrane region" description="Helical" evidence="6">
    <location>
        <begin position="123"/>
        <end position="141"/>
    </location>
</feature>
<sequence>MKGKKKTKSFLAGAAILGIAGLICKVIGAVYRIPLSNYILHKEGIAYYQIAYPVYTALLVVSSAGLPTAISRMVAQRVQQGRERDALSVFHWSLMLLLAIGIVTSAAMALFCRPIARMLGNEGASFALLAIAPALMLVAVMSAYRGYFQGMQNMTPTAVSQLIEQIGKLAAGFPLAAYMMRYGPEYGAAGALLGVSISEGLALLYVAYRKLRYSGELKKRLRWADGRAHITHDGRERGAQIIKGVVSIAVPITIGASIMPLVGMTDTMIVINRLQDIGFAKDVATNLYGLFTGNVNTVVNMPQVLTVALSMALVPAITAHMTARNYRAMKFTVRQGMKLAWMIGMPCFIGLLMLAKPVMRLLYSSYSAEDLNTMAGLLRIMSLAIMFLSVVQTTTGILQGLGRIIVPVISLAIGAVFKVVINYVLVGVPSINIYGAPIGTIVCYAVAAGLNSFMICFITRTRFSFGETIGKPAIAALTMAFVLAIMMVALPQYADSRVFALVGVCVGAAVYALMLVLTGAITPEDMAIVPGGARITALMRRMGIWR</sequence>
<evidence type="ECO:0000256" key="6">
    <source>
        <dbReference type="SAM" id="Phobius"/>
    </source>
</evidence>
<feature type="transmembrane region" description="Helical" evidence="6">
    <location>
        <begin position="431"/>
        <end position="457"/>
    </location>
</feature>
<dbReference type="Proteomes" id="UP000824123">
    <property type="component" value="Unassembled WGS sequence"/>
</dbReference>
<keyword evidence="4 6" id="KW-1133">Transmembrane helix</keyword>
<feature type="transmembrane region" description="Helical" evidence="6">
    <location>
        <begin position="87"/>
        <end position="111"/>
    </location>
</feature>
<feature type="transmembrane region" description="Helical" evidence="6">
    <location>
        <begin position="496"/>
        <end position="517"/>
    </location>
</feature>
<dbReference type="EMBL" id="DVNK01000053">
    <property type="protein sequence ID" value="HIU47384.1"/>
    <property type="molecule type" value="Genomic_DNA"/>
</dbReference>
<reference evidence="7" key="2">
    <citation type="journal article" date="2021" name="PeerJ">
        <title>Extensive microbial diversity within the chicken gut microbiome revealed by metagenomics and culture.</title>
        <authorList>
            <person name="Gilroy R."/>
            <person name="Ravi A."/>
            <person name="Getino M."/>
            <person name="Pursley I."/>
            <person name="Horton D.L."/>
            <person name="Alikhan N.F."/>
            <person name="Baker D."/>
            <person name="Gharbi K."/>
            <person name="Hall N."/>
            <person name="Watson M."/>
            <person name="Adriaenssens E.M."/>
            <person name="Foster-Nyarko E."/>
            <person name="Jarju S."/>
            <person name="Secka A."/>
            <person name="Antonio M."/>
            <person name="Oren A."/>
            <person name="Chaudhuri R.R."/>
            <person name="La Ragione R."/>
            <person name="Hildebrand F."/>
            <person name="Pallen M.J."/>
        </authorList>
    </citation>
    <scope>NUCLEOTIDE SEQUENCE</scope>
    <source>
        <strain evidence="7">ChiSxjej2B14-8506</strain>
    </source>
</reference>
<feature type="transmembrane region" description="Helical" evidence="6">
    <location>
        <begin position="404"/>
        <end position="425"/>
    </location>
</feature>
<feature type="transmembrane region" description="Helical" evidence="6">
    <location>
        <begin position="469"/>
        <end position="490"/>
    </location>
</feature>
<organism evidence="7 8">
    <name type="scientific">Candidatus Fimadaptatus faecigallinarum</name>
    <dbReference type="NCBI Taxonomy" id="2840814"/>
    <lineage>
        <taxon>Bacteria</taxon>
        <taxon>Bacillati</taxon>
        <taxon>Bacillota</taxon>
        <taxon>Clostridia</taxon>
        <taxon>Eubacteriales</taxon>
        <taxon>Candidatus Fimadaptatus</taxon>
    </lineage>
</organism>
<dbReference type="InterPro" id="IPR050833">
    <property type="entry name" value="Poly_Biosynth_Transport"/>
</dbReference>
<accession>A0A9D1LSS5</accession>
<evidence type="ECO:0000313" key="8">
    <source>
        <dbReference type="Proteomes" id="UP000824123"/>
    </source>
</evidence>
<dbReference type="Pfam" id="PF01943">
    <property type="entry name" value="Polysacc_synt"/>
    <property type="match status" value="1"/>
</dbReference>
<dbReference type="CDD" id="cd13124">
    <property type="entry name" value="MATE_SpoVB_like"/>
    <property type="match status" value="1"/>
</dbReference>
<protein>
    <submittedName>
        <fullName evidence="7">Polysaccharide biosynthesis protein</fullName>
    </submittedName>
</protein>
<evidence type="ECO:0000256" key="4">
    <source>
        <dbReference type="ARBA" id="ARBA00022989"/>
    </source>
</evidence>
<dbReference type="PIRSF" id="PIRSF038958">
    <property type="entry name" value="PG_synth_SpoVB"/>
    <property type="match status" value="1"/>
</dbReference>
<dbReference type="PANTHER" id="PTHR30250:SF21">
    <property type="entry name" value="LIPID II FLIPPASE MURJ"/>
    <property type="match status" value="1"/>
</dbReference>
<evidence type="ECO:0000313" key="7">
    <source>
        <dbReference type="EMBL" id="HIU47384.1"/>
    </source>
</evidence>
<feature type="transmembrane region" description="Helical" evidence="6">
    <location>
        <begin position="241"/>
        <end position="262"/>
    </location>
</feature>
<feature type="transmembrane region" description="Helical" evidence="6">
    <location>
        <begin position="301"/>
        <end position="319"/>
    </location>
</feature>
<dbReference type="AlphaFoldDB" id="A0A9D1LSS5"/>
<dbReference type="InterPro" id="IPR002797">
    <property type="entry name" value="Polysacc_synth"/>
</dbReference>
<keyword evidence="3 6" id="KW-0812">Transmembrane</keyword>
<evidence type="ECO:0000256" key="5">
    <source>
        <dbReference type="ARBA" id="ARBA00023136"/>
    </source>
</evidence>